<feature type="non-terminal residue" evidence="1">
    <location>
        <position position="94"/>
    </location>
</feature>
<evidence type="ECO:0000313" key="2">
    <source>
        <dbReference type="Proteomes" id="UP000824469"/>
    </source>
</evidence>
<protein>
    <recommendedName>
        <fullName evidence="3">Gag-pol polyprotein</fullName>
    </recommendedName>
</protein>
<dbReference type="AlphaFoldDB" id="A0AA38CG43"/>
<proteinExistence type="predicted"/>
<comment type="caution">
    <text evidence="1">The sequence shown here is derived from an EMBL/GenBank/DDBJ whole genome shotgun (WGS) entry which is preliminary data.</text>
</comment>
<reference evidence="1 2" key="1">
    <citation type="journal article" date="2021" name="Nat. Plants">
        <title>The Taxus genome provides insights into paclitaxel biosynthesis.</title>
        <authorList>
            <person name="Xiong X."/>
            <person name="Gou J."/>
            <person name="Liao Q."/>
            <person name="Li Y."/>
            <person name="Zhou Q."/>
            <person name="Bi G."/>
            <person name="Li C."/>
            <person name="Du R."/>
            <person name="Wang X."/>
            <person name="Sun T."/>
            <person name="Guo L."/>
            <person name="Liang H."/>
            <person name="Lu P."/>
            <person name="Wu Y."/>
            <person name="Zhang Z."/>
            <person name="Ro D.K."/>
            <person name="Shang Y."/>
            <person name="Huang S."/>
            <person name="Yan J."/>
        </authorList>
    </citation>
    <scope>NUCLEOTIDE SEQUENCE [LARGE SCALE GENOMIC DNA]</scope>
    <source>
        <strain evidence="1">Ta-2019</strain>
    </source>
</reference>
<keyword evidence="2" id="KW-1185">Reference proteome</keyword>
<organism evidence="1 2">
    <name type="scientific">Taxus chinensis</name>
    <name type="common">Chinese yew</name>
    <name type="synonym">Taxus wallichiana var. chinensis</name>
    <dbReference type="NCBI Taxonomy" id="29808"/>
    <lineage>
        <taxon>Eukaryota</taxon>
        <taxon>Viridiplantae</taxon>
        <taxon>Streptophyta</taxon>
        <taxon>Embryophyta</taxon>
        <taxon>Tracheophyta</taxon>
        <taxon>Spermatophyta</taxon>
        <taxon>Pinopsida</taxon>
        <taxon>Pinidae</taxon>
        <taxon>Conifers II</taxon>
        <taxon>Cupressales</taxon>
        <taxon>Taxaceae</taxon>
        <taxon>Taxus</taxon>
    </lineage>
</organism>
<evidence type="ECO:0000313" key="1">
    <source>
        <dbReference type="EMBL" id="KAH9296039.1"/>
    </source>
</evidence>
<dbReference type="OMA" id="QYEFLSM"/>
<accession>A0AA38CG43</accession>
<dbReference type="Proteomes" id="UP000824469">
    <property type="component" value="Unassembled WGS sequence"/>
</dbReference>
<evidence type="ECO:0008006" key="3">
    <source>
        <dbReference type="Google" id="ProtNLM"/>
    </source>
</evidence>
<dbReference type="EMBL" id="JAHRHJ020000011">
    <property type="protein sequence ID" value="KAH9296039.1"/>
    <property type="molecule type" value="Genomic_DNA"/>
</dbReference>
<dbReference type="PANTHER" id="PTHR35317">
    <property type="entry name" value="OS04G0629600 PROTEIN"/>
    <property type="match status" value="1"/>
</dbReference>
<dbReference type="Pfam" id="PF14223">
    <property type="entry name" value="Retrotran_gag_2"/>
    <property type="match status" value="1"/>
</dbReference>
<dbReference type="PANTHER" id="PTHR35317:SF23">
    <property type="entry name" value="OS04G0629600 PROTEIN"/>
    <property type="match status" value="1"/>
</dbReference>
<gene>
    <name evidence="1" type="ORF">KI387_039627</name>
</gene>
<sequence>MKDEENVAAYLLRVDEIVNTIRGLGEKVEESEIVQKVLRSLPVRFDAKVSAIEEMKNLDQLKMDELHGILTAYEMNTKSKKPKKRETTFKASNK</sequence>
<name>A0AA38CG43_TAXCH</name>